<comment type="caution">
    <text evidence="4">The sequence shown here is derived from an EMBL/GenBank/DDBJ whole genome shotgun (WGS) entry which is preliminary data.</text>
</comment>
<feature type="region of interest" description="Disordered" evidence="2">
    <location>
        <begin position="316"/>
        <end position="466"/>
    </location>
</feature>
<evidence type="ECO:0000256" key="1">
    <source>
        <dbReference type="SAM" id="Coils"/>
    </source>
</evidence>
<dbReference type="RefSeq" id="XP_007720977.1">
    <property type="nucleotide sequence ID" value="XM_007722787.1"/>
</dbReference>
<feature type="compositionally biased region" description="Basic residues" evidence="2">
    <location>
        <begin position="389"/>
        <end position="402"/>
    </location>
</feature>
<feature type="compositionally biased region" description="Basic residues" evidence="2">
    <location>
        <begin position="338"/>
        <end position="352"/>
    </location>
</feature>
<gene>
    <name evidence="4" type="ORF">A1O1_01875</name>
</gene>
<evidence type="ECO:0000313" key="4">
    <source>
        <dbReference type="EMBL" id="EXJ93483.1"/>
    </source>
</evidence>
<reference evidence="4 5" key="1">
    <citation type="submission" date="2013-03" db="EMBL/GenBank/DDBJ databases">
        <title>The Genome Sequence of Capronia coronata CBS 617.96.</title>
        <authorList>
            <consortium name="The Broad Institute Genomics Platform"/>
            <person name="Cuomo C."/>
            <person name="de Hoog S."/>
            <person name="Gorbushina A."/>
            <person name="Walker B."/>
            <person name="Young S.K."/>
            <person name="Zeng Q."/>
            <person name="Gargeya S."/>
            <person name="Fitzgerald M."/>
            <person name="Haas B."/>
            <person name="Abouelleil A."/>
            <person name="Allen A.W."/>
            <person name="Alvarado L."/>
            <person name="Arachchi H.M."/>
            <person name="Berlin A.M."/>
            <person name="Chapman S.B."/>
            <person name="Gainer-Dewar J."/>
            <person name="Goldberg J."/>
            <person name="Griggs A."/>
            <person name="Gujja S."/>
            <person name="Hansen M."/>
            <person name="Howarth C."/>
            <person name="Imamovic A."/>
            <person name="Ireland A."/>
            <person name="Larimer J."/>
            <person name="McCowan C."/>
            <person name="Murphy C."/>
            <person name="Pearson M."/>
            <person name="Poon T.W."/>
            <person name="Priest M."/>
            <person name="Roberts A."/>
            <person name="Saif S."/>
            <person name="Shea T."/>
            <person name="Sisk P."/>
            <person name="Sykes S."/>
            <person name="Wortman J."/>
            <person name="Nusbaum C."/>
            <person name="Birren B."/>
        </authorList>
    </citation>
    <scope>NUCLEOTIDE SEQUENCE [LARGE SCALE GENOMIC DNA]</scope>
    <source>
        <strain evidence="4 5">CBS 617.96</strain>
    </source>
</reference>
<dbReference type="PANTHER" id="PTHR12323">
    <property type="entry name" value="SR-RELATED CTD ASSOCIATED FACTOR 6"/>
    <property type="match status" value="1"/>
</dbReference>
<dbReference type="Proteomes" id="UP000019484">
    <property type="component" value="Unassembled WGS sequence"/>
</dbReference>
<evidence type="ECO:0000256" key="2">
    <source>
        <dbReference type="SAM" id="MobiDB-lite"/>
    </source>
</evidence>
<dbReference type="PROSITE" id="PS51391">
    <property type="entry name" value="CID"/>
    <property type="match status" value="1"/>
</dbReference>
<dbReference type="InterPro" id="IPR006569">
    <property type="entry name" value="CID_dom"/>
</dbReference>
<feature type="compositionally biased region" description="Pro residues" evidence="2">
    <location>
        <begin position="488"/>
        <end position="511"/>
    </location>
</feature>
<dbReference type="Pfam" id="PF04818">
    <property type="entry name" value="CID"/>
    <property type="match status" value="1"/>
</dbReference>
<name>W9YLR0_9EURO</name>
<feature type="coiled-coil region" evidence="1">
    <location>
        <begin position="258"/>
        <end position="285"/>
    </location>
</feature>
<organism evidence="4 5">
    <name type="scientific">Capronia coronata CBS 617.96</name>
    <dbReference type="NCBI Taxonomy" id="1182541"/>
    <lineage>
        <taxon>Eukaryota</taxon>
        <taxon>Fungi</taxon>
        <taxon>Dikarya</taxon>
        <taxon>Ascomycota</taxon>
        <taxon>Pezizomycotina</taxon>
        <taxon>Eurotiomycetes</taxon>
        <taxon>Chaetothyriomycetidae</taxon>
        <taxon>Chaetothyriales</taxon>
        <taxon>Herpotrichiellaceae</taxon>
        <taxon>Capronia</taxon>
    </lineage>
</organism>
<dbReference type="InterPro" id="IPR008942">
    <property type="entry name" value="ENTH_VHS"/>
</dbReference>
<accession>W9YLR0</accession>
<sequence length="524" mass="57939">MAAHHIAIAKASFAASLLRPDVVKVSRDDLPKFHSAFEATLVHCSRHNIQSCKDWLLQNVLVAPARIAAFGKFLTTVSRYLALPPDGSVKVSLARQRLHILYLVHDLLHHSKYHTPEATPLDRVTSSLQPYLLDLFQFARPERKTKVSRRLQDLLEIWRQEHYFGADVLVQLEKVLSGAQPQAAVKPEERAGSNGEVKQAPYVLPATHGDPSLPFYDLPAGNLMPHIVPNSSQPIRPDDVQALRFSSGPADDSLINALKDFLDDVQGIEDRISKLDKEASSLEIDEMGQISYHDEAGDVVGDTYYGWSRAFCEKMKRRGRSDTDGSPRQVSSANSSRSRSRGRGHIPYKRRRYSDSTDDRSRTPRSYSRSTSRPRYTGPRTERSDSRNRSRNRSRSRSSGHSRPRDSKGAGLPPGQNFISSMPSSITLPIPPPPPGMGFPFPPPPPFQPGGLPFPPPRPPNWVGPWPPLPPPPPTYLSSNPVIHNLHFPPPPPNLPTPPPPPPAGWPPPPGTAYGGNNGYPGGR</sequence>
<dbReference type="AlphaFoldDB" id="W9YLR0"/>
<dbReference type="GO" id="GO:0006874">
    <property type="term" value="P:intracellular calcium ion homeostasis"/>
    <property type="evidence" value="ECO:0007669"/>
    <property type="project" value="TreeGrafter"/>
</dbReference>
<dbReference type="STRING" id="1182541.W9YLR0"/>
<feature type="compositionally biased region" description="Gly residues" evidence="2">
    <location>
        <begin position="513"/>
        <end position="524"/>
    </location>
</feature>
<dbReference type="PANTHER" id="PTHR12323:SF0">
    <property type="entry name" value="CALCIUM HOMEOSTASIS ENDOPLASMIC RETICULUM PROTEIN"/>
    <property type="match status" value="1"/>
</dbReference>
<feature type="compositionally biased region" description="Low complexity" evidence="2">
    <location>
        <begin position="364"/>
        <end position="379"/>
    </location>
</feature>
<dbReference type="GO" id="GO:0048471">
    <property type="term" value="C:perinuclear region of cytoplasm"/>
    <property type="evidence" value="ECO:0007669"/>
    <property type="project" value="TreeGrafter"/>
</dbReference>
<dbReference type="EMBL" id="AMWN01000002">
    <property type="protein sequence ID" value="EXJ93483.1"/>
    <property type="molecule type" value="Genomic_DNA"/>
</dbReference>
<dbReference type="eggNOG" id="KOG4368">
    <property type="taxonomic scope" value="Eukaryota"/>
</dbReference>
<dbReference type="HOGENOM" id="CLU_021915_1_0_1"/>
<dbReference type="Gene3D" id="1.25.40.90">
    <property type="match status" value="1"/>
</dbReference>
<keyword evidence="5" id="KW-1185">Reference proteome</keyword>
<evidence type="ECO:0000313" key="5">
    <source>
        <dbReference type="Proteomes" id="UP000019484"/>
    </source>
</evidence>
<protein>
    <recommendedName>
        <fullName evidence="3">CID domain-containing protein</fullName>
    </recommendedName>
</protein>
<feature type="compositionally biased region" description="Pro residues" evidence="2">
    <location>
        <begin position="429"/>
        <end position="466"/>
    </location>
</feature>
<feature type="domain" description="CID" evidence="3">
    <location>
        <begin position="25"/>
        <end position="180"/>
    </location>
</feature>
<feature type="compositionally biased region" description="Basic and acidic residues" evidence="2">
    <location>
        <begin position="353"/>
        <end position="362"/>
    </location>
</feature>
<evidence type="ECO:0000259" key="3">
    <source>
        <dbReference type="PROSITE" id="PS51391"/>
    </source>
</evidence>
<feature type="compositionally biased region" description="Polar residues" evidence="2">
    <location>
        <begin position="417"/>
        <end position="427"/>
    </location>
</feature>
<dbReference type="OrthoDB" id="21470at2759"/>
<feature type="region of interest" description="Disordered" evidence="2">
    <location>
        <begin position="485"/>
        <end position="524"/>
    </location>
</feature>
<feature type="compositionally biased region" description="Low complexity" evidence="2">
    <location>
        <begin position="326"/>
        <end position="337"/>
    </location>
</feature>
<dbReference type="GeneID" id="19156776"/>
<proteinExistence type="predicted"/>
<dbReference type="PRINTS" id="PR01217">
    <property type="entry name" value="PRICHEXTENSN"/>
</dbReference>
<keyword evidence="1" id="KW-0175">Coiled coil</keyword>